<evidence type="ECO:0000313" key="3">
    <source>
        <dbReference type="RefSeq" id="XP_072818080.1"/>
    </source>
</evidence>
<dbReference type="RefSeq" id="XP_072818081.1">
    <property type="nucleotide sequence ID" value="XM_072961980.1"/>
</dbReference>
<dbReference type="Proteomes" id="UP001652581">
    <property type="component" value="Chromosome 5"/>
</dbReference>
<evidence type="ECO:0000313" key="4">
    <source>
        <dbReference type="RefSeq" id="XP_072818081.1"/>
    </source>
</evidence>
<sequence>MENITKIYWETFKKIQSVQKAARKERGRPRTAKTPVLPRFVHAFTAIPIELPPCFLQGTCPAHSVWDTRRRGRQGGTAELGQEETVPSRPGTGSCSVEGGSGARNSPDPTDDRAGSGLPCGKGAKLPALRLSKWEGKTKLASALHRTQTHSLPPERQLHQLQEETYVVTFMTPLLNSHHGPSTVLRQTKGHLRVKETGSTRGAVEIKAEDTVTSCPPHRRCRKAPSSPTSTPARKELTQLPRVTQSRRGAQDSNPWRLCPARGRSLRSLGSLPPARKPTLTPASQTPFPHTKAPSGGSPLVILKVLYSTF</sequence>
<reference evidence="3 4" key="1">
    <citation type="submission" date="2025-05" db="UniProtKB">
        <authorList>
            <consortium name="RefSeq"/>
        </authorList>
    </citation>
    <scope>IDENTIFICATION</scope>
</reference>
<dbReference type="RefSeq" id="XP_072818080.1">
    <property type="nucleotide sequence ID" value="XM_072961979.1"/>
</dbReference>
<organism evidence="2 4">
    <name type="scientific">Vicugna pacos</name>
    <name type="common">Alpaca</name>
    <name type="synonym">Lama pacos</name>
    <dbReference type="NCBI Taxonomy" id="30538"/>
    <lineage>
        <taxon>Eukaryota</taxon>
        <taxon>Metazoa</taxon>
        <taxon>Chordata</taxon>
        <taxon>Craniata</taxon>
        <taxon>Vertebrata</taxon>
        <taxon>Euteleostomi</taxon>
        <taxon>Mammalia</taxon>
        <taxon>Eutheria</taxon>
        <taxon>Laurasiatheria</taxon>
        <taxon>Artiodactyla</taxon>
        <taxon>Tylopoda</taxon>
        <taxon>Camelidae</taxon>
        <taxon>Vicugna</taxon>
    </lineage>
</organism>
<accession>A0ABM5DB06</accession>
<dbReference type="GeneID" id="140696520"/>
<proteinExistence type="predicted"/>
<gene>
    <name evidence="3 4" type="primary">LOC140696520</name>
</gene>
<feature type="compositionally biased region" description="Polar residues" evidence="1">
    <location>
        <begin position="241"/>
        <end position="254"/>
    </location>
</feature>
<protein>
    <submittedName>
        <fullName evidence="3 4">Uncharacterized protein isoform X1</fullName>
    </submittedName>
</protein>
<keyword evidence="2" id="KW-1185">Reference proteome</keyword>
<evidence type="ECO:0000313" key="2">
    <source>
        <dbReference type="Proteomes" id="UP001652581"/>
    </source>
</evidence>
<evidence type="ECO:0000256" key="1">
    <source>
        <dbReference type="SAM" id="MobiDB-lite"/>
    </source>
</evidence>
<feature type="region of interest" description="Disordered" evidence="1">
    <location>
        <begin position="208"/>
        <end position="296"/>
    </location>
</feature>
<feature type="region of interest" description="Disordered" evidence="1">
    <location>
        <begin position="72"/>
        <end position="124"/>
    </location>
</feature>
<name>A0ABM5DB06_VICPA</name>